<dbReference type="GO" id="GO:0016787">
    <property type="term" value="F:hydrolase activity"/>
    <property type="evidence" value="ECO:0007669"/>
    <property type="project" value="UniProtKB-KW"/>
</dbReference>
<comment type="caution">
    <text evidence="2">The sequence shown here is derived from an EMBL/GenBank/DDBJ whole genome shotgun (WGS) entry which is preliminary data.</text>
</comment>
<proteinExistence type="predicted"/>
<name>A0A411Z4M0_9RHOB</name>
<keyword evidence="2" id="KW-0378">Hydrolase</keyword>
<dbReference type="AlphaFoldDB" id="A0A411Z4M0"/>
<dbReference type="Gene3D" id="3.40.50.1820">
    <property type="entry name" value="alpha/beta hydrolase"/>
    <property type="match status" value="1"/>
</dbReference>
<dbReference type="InterPro" id="IPR029058">
    <property type="entry name" value="AB_hydrolase_fold"/>
</dbReference>
<evidence type="ECO:0000313" key="2">
    <source>
        <dbReference type="EMBL" id="RGP38013.1"/>
    </source>
</evidence>
<keyword evidence="3" id="KW-1185">Reference proteome</keyword>
<sequence>MTTLVAVPGIMSDHRTWQGVIAAMTHQFQSVHVADTASDEALAAMAARALGATEGDLVIMAHSMGGRVAMEMGRQAPGRIRAMVLSSTAAEPAAPGESEKRYARIAEANAGMAAYARHWAPKVVSKAGAENVGLLSAIRQMVEDCPPEVHARQNLALLHRPDALAYLPQFTFPTLLITGSEDHLSTEAVHAEIARALPDAESQIVPGGGHLLTFEKPAEVAQVIDDWLMRRQLS</sequence>
<protein>
    <submittedName>
        <fullName evidence="2">Alpha/beta hydrolase</fullName>
    </submittedName>
</protein>
<dbReference type="RefSeq" id="WP_118150069.1">
    <property type="nucleotide sequence ID" value="NZ_QWEY01000002.1"/>
</dbReference>
<reference evidence="2 3" key="1">
    <citation type="submission" date="2018-08" db="EMBL/GenBank/DDBJ databases">
        <title>Flavobacterium tibetense sp. nov., isolated from a wetland YonghuCo on Tibetan Plateau.</title>
        <authorList>
            <person name="Phurbu D."/>
            <person name="Lu H."/>
            <person name="Xing P."/>
        </authorList>
    </citation>
    <scope>NUCLEOTIDE SEQUENCE [LARGE SCALE GENOMIC DNA]</scope>
    <source>
        <strain evidence="2 3">DJC</strain>
    </source>
</reference>
<dbReference type="InterPro" id="IPR022742">
    <property type="entry name" value="Hydrolase_4"/>
</dbReference>
<dbReference type="EMBL" id="QWEY01000002">
    <property type="protein sequence ID" value="RGP38013.1"/>
    <property type="molecule type" value="Genomic_DNA"/>
</dbReference>
<gene>
    <name evidence="2" type="ORF">D1012_03980</name>
</gene>
<dbReference type="PANTHER" id="PTHR43798:SF29">
    <property type="entry name" value="AB HYDROLASE-1 DOMAIN-CONTAINING PROTEIN"/>
    <property type="match status" value="1"/>
</dbReference>
<dbReference type="Pfam" id="PF12146">
    <property type="entry name" value="Hydrolase_4"/>
    <property type="match status" value="1"/>
</dbReference>
<dbReference type="InterPro" id="IPR050266">
    <property type="entry name" value="AB_hydrolase_sf"/>
</dbReference>
<organism evidence="2 3">
    <name type="scientific">Pseudotabrizicola alkalilacus</name>
    <dbReference type="NCBI Taxonomy" id="2305252"/>
    <lineage>
        <taxon>Bacteria</taxon>
        <taxon>Pseudomonadati</taxon>
        <taxon>Pseudomonadota</taxon>
        <taxon>Alphaproteobacteria</taxon>
        <taxon>Rhodobacterales</taxon>
        <taxon>Paracoccaceae</taxon>
        <taxon>Pseudotabrizicola</taxon>
    </lineage>
</organism>
<dbReference type="PANTHER" id="PTHR43798">
    <property type="entry name" value="MONOACYLGLYCEROL LIPASE"/>
    <property type="match status" value="1"/>
</dbReference>
<dbReference type="Proteomes" id="UP000284547">
    <property type="component" value="Unassembled WGS sequence"/>
</dbReference>
<dbReference type="SUPFAM" id="SSF53474">
    <property type="entry name" value="alpha/beta-Hydrolases"/>
    <property type="match status" value="1"/>
</dbReference>
<dbReference type="OrthoDB" id="5491135at2"/>
<feature type="domain" description="Serine aminopeptidase S33" evidence="1">
    <location>
        <begin position="53"/>
        <end position="216"/>
    </location>
</feature>
<evidence type="ECO:0000259" key="1">
    <source>
        <dbReference type="Pfam" id="PF12146"/>
    </source>
</evidence>
<evidence type="ECO:0000313" key="3">
    <source>
        <dbReference type="Proteomes" id="UP000284547"/>
    </source>
</evidence>
<accession>A0A411Z4M0</accession>